<dbReference type="Proteomes" id="UP000800097">
    <property type="component" value="Unassembled WGS sequence"/>
</dbReference>
<organism evidence="7 8">
    <name type="scientific">Westerdykella ornata</name>
    <dbReference type="NCBI Taxonomy" id="318751"/>
    <lineage>
        <taxon>Eukaryota</taxon>
        <taxon>Fungi</taxon>
        <taxon>Dikarya</taxon>
        <taxon>Ascomycota</taxon>
        <taxon>Pezizomycotina</taxon>
        <taxon>Dothideomycetes</taxon>
        <taxon>Pleosporomycetidae</taxon>
        <taxon>Pleosporales</taxon>
        <taxon>Sporormiaceae</taxon>
        <taxon>Westerdykella</taxon>
    </lineage>
</organism>
<name>A0A6A6JVS4_WESOR</name>
<dbReference type="AlphaFoldDB" id="A0A6A6JVS4"/>
<feature type="compositionally biased region" description="Low complexity" evidence="4">
    <location>
        <begin position="347"/>
        <end position="361"/>
    </location>
</feature>
<sequence>MSDLGERLERLGLAQYLDAFVSEGFDTWDTVLDITESDLNALNVKLGHRRLLTSVTQKLQRAIADYRGQSPDRPLPLALNQTVAIESAYRSDDSAPEPGARQQPESSNAASVAPNAKRRYRRHPKPDENAPDRPPSAYVIFSNQVRETLKGQDLSFTEIAKVVGERWQVLDPEAREACERQATLAKEKYYAELNEYKKTPEYEAYQKYLEEFKAKHGPSSQKETKRPKLETEASTPSSAEQISRPSTRRISAVQSDAIGMSPFRPKASPHIPPVRLPSAPLYPSQSDSPAMHSASAYTSPRTGDLYSPTAMSPRSAIPPRETSHDFSTSAVGREPRAQPDNNPMFPPAYAAYHPYSAASPPVTHSTPSSYQMAPIELPTRRFYRESAGPPSLTHDETTMSSEGAQSTPGSASYPALLSVPPADSRKAMRMLPHPLNVTAPTPTPSFLPTSSHLPDYRNTSSLAALVRAGELARAADGEQPEERNPPPN</sequence>
<feature type="domain" description="SAM" evidence="5">
    <location>
        <begin position="1"/>
        <end position="47"/>
    </location>
</feature>
<evidence type="ECO:0000259" key="6">
    <source>
        <dbReference type="PROSITE" id="PS50118"/>
    </source>
</evidence>
<evidence type="ECO:0000313" key="8">
    <source>
        <dbReference type="Proteomes" id="UP000800097"/>
    </source>
</evidence>
<feature type="compositionally biased region" description="Basic and acidic residues" evidence="4">
    <location>
        <begin position="222"/>
        <end position="231"/>
    </location>
</feature>
<feature type="compositionally biased region" description="Polar residues" evidence="4">
    <location>
        <begin position="232"/>
        <end position="254"/>
    </location>
</feature>
<reference evidence="7" key="1">
    <citation type="journal article" date="2020" name="Stud. Mycol.">
        <title>101 Dothideomycetes genomes: a test case for predicting lifestyles and emergence of pathogens.</title>
        <authorList>
            <person name="Haridas S."/>
            <person name="Albert R."/>
            <person name="Binder M."/>
            <person name="Bloem J."/>
            <person name="Labutti K."/>
            <person name="Salamov A."/>
            <person name="Andreopoulos B."/>
            <person name="Baker S."/>
            <person name="Barry K."/>
            <person name="Bills G."/>
            <person name="Bluhm B."/>
            <person name="Cannon C."/>
            <person name="Castanera R."/>
            <person name="Culley D."/>
            <person name="Daum C."/>
            <person name="Ezra D."/>
            <person name="Gonzalez J."/>
            <person name="Henrissat B."/>
            <person name="Kuo A."/>
            <person name="Liang C."/>
            <person name="Lipzen A."/>
            <person name="Lutzoni F."/>
            <person name="Magnuson J."/>
            <person name="Mondo S."/>
            <person name="Nolan M."/>
            <person name="Ohm R."/>
            <person name="Pangilinan J."/>
            <person name="Park H.-J."/>
            <person name="Ramirez L."/>
            <person name="Alfaro M."/>
            <person name="Sun H."/>
            <person name="Tritt A."/>
            <person name="Yoshinaga Y."/>
            <person name="Zwiers L.-H."/>
            <person name="Turgeon B."/>
            <person name="Goodwin S."/>
            <person name="Spatafora J."/>
            <person name="Crous P."/>
            <person name="Grigoriev I."/>
        </authorList>
    </citation>
    <scope>NUCLEOTIDE SEQUENCE</scope>
    <source>
        <strain evidence="7">CBS 379.55</strain>
    </source>
</reference>
<proteinExistence type="predicted"/>
<evidence type="ECO:0000256" key="3">
    <source>
        <dbReference type="PROSITE-ProRule" id="PRU00267"/>
    </source>
</evidence>
<dbReference type="SMART" id="SM00398">
    <property type="entry name" value="HMG"/>
    <property type="match status" value="1"/>
</dbReference>
<dbReference type="SUPFAM" id="SSF47095">
    <property type="entry name" value="HMG-box"/>
    <property type="match status" value="1"/>
</dbReference>
<dbReference type="Pfam" id="PF00536">
    <property type="entry name" value="SAM_1"/>
    <property type="match status" value="1"/>
</dbReference>
<evidence type="ECO:0000259" key="5">
    <source>
        <dbReference type="PROSITE" id="PS50105"/>
    </source>
</evidence>
<feature type="compositionally biased region" description="Polar residues" evidence="4">
    <location>
        <begin position="398"/>
        <end position="410"/>
    </location>
</feature>
<feature type="region of interest" description="Disordered" evidence="4">
    <location>
        <begin position="434"/>
        <end position="453"/>
    </location>
</feature>
<dbReference type="PROSITE" id="PS50118">
    <property type="entry name" value="HMG_BOX_2"/>
    <property type="match status" value="1"/>
</dbReference>
<feature type="compositionally biased region" description="Basic and acidic residues" evidence="4">
    <location>
        <begin position="473"/>
        <end position="488"/>
    </location>
</feature>
<dbReference type="GO" id="GO:0005634">
    <property type="term" value="C:nucleus"/>
    <property type="evidence" value="ECO:0007669"/>
    <property type="project" value="UniProtKB-UniRule"/>
</dbReference>
<keyword evidence="1 3" id="KW-0238">DNA-binding</keyword>
<dbReference type="GeneID" id="54553669"/>
<dbReference type="GO" id="GO:0003677">
    <property type="term" value="F:DNA binding"/>
    <property type="evidence" value="ECO:0007669"/>
    <property type="project" value="UniProtKB-UniRule"/>
</dbReference>
<dbReference type="PANTHER" id="PTHR46040:SF3">
    <property type="entry name" value="HIGH MOBILITY GROUP PROTEIN 2"/>
    <property type="match status" value="1"/>
</dbReference>
<dbReference type="EMBL" id="ML986484">
    <property type="protein sequence ID" value="KAF2280711.1"/>
    <property type="molecule type" value="Genomic_DNA"/>
</dbReference>
<evidence type="ECO:0000313" key="7">
    <source>
        <dbReference type="EMBL" id="KAF2280711.1"/>
    </source>
</evidence>
<keyword evidence="8" id="KW-1185">Reference proteome</keyword>
<feature type="domain" description="HMG box" evidence="6">
    <location>
        <begin position="131"/>
        <end position="197"/>
    </location>
</feature>
<dbReference type="PROSITE" id="PS50105">
    <property type="entry name" value="SAM_DOMAIN"/>
    <property type="match status" value="1"/>
</dbReference>
<dbReference type="InterPro" id="IPR051965">
    <property type="entry name" value="ChromReg_NeuronalGeneExpr"/>
</dbReference>
<dbReference type="InterPro" id="IPR013761">
    <property type="entry name" value="SAM/pointed_sf"/>
</dbReference>
<dbReference type="SUPFAM" id="SSF47769">
    <property type="entry name" value="SAM/Pointed domain"/>
    <property type="match status" value="1"/>
</dbReference>
<dbReference type="GO" id="GO:0010468">
    <property type="term" value="P:regulation of gene expression"/>
    <property type="evidence" value="ECO:0007669"/>
    <property type="project" value="TreeGrafter"/>
</dbReference>
<evidence type="ECO:0000256" key="4">
    <source>
        <dbReference type="SAM" id="MobiDB-lite"/>
    </source>
</evidence>
<accession>A0A6A6JVS4</accession>
<dbReference type="Gene3D" id="1.10.150.50">
    <property type="entry name" value="Transcription Factor, Ets-1"/>
    <property type="match status" value="1"/>
</dbReference>
<feature type="compositionally biased region" description="Polar residues" evidence="4">
    <location>
        <begin position="362"/>
        <end position="371"/>
    </location>
</feature>
<evidence type="ECO:0008006" key="9">
    <source>
        <dbReference type="Google" id="ProtNLM"/>
    </source>
</evidence>
<feature type="region of interest" description="Disordered" evidence="4">
    <location>
        <begin position="89"/>
        <end position="137"/>
    </location>
</feature>
<dbReference type="InterPro" id="IPR036910">
    <property type="entry name" value="HMG_box_dom_sf"/>
</dbReference>
<gene>
    <name evidence="7" type="ORF">EI97DRAFT_453962</name>
</gene>
<dbReference type="InterPro" id="IPR009071">
    <property type="entry name" value="HMG_box_dom"/>
</dbReference>
<dbReference type="Gene3D" id="1.10.30.10">
    <property type="entry name" value="High mobility group box domain"/>
    <property type="match status" value="1"/>
</dbReference>
<dbReference type="PANTHER" id="PTHR46040">
    <property type="entry name" value="HIGH MOBILITY GROUP PROTEIN 2"/>
    <property type="match status" value="1"/>
</dbReference>
<evidence type="ECO:0000256" key="1">
    <source>
        <dbReference type="ARBA" id="ARBA00023125"/>
    </source>
</evidence>
<protein>
    <recommendedName>
        <fullName evidence="9">HMG box domain-containing protein</fullName>
    </recommendedName>
</protein>
<feature type="compositionally biased region" description="Low complexity" evidence="4">
    <location>
        <begin position="444"/>
        <end position="453"/>
    </location>
</feature>
<dbReference type="OrthoDB" id="1919336at2759"/>
<feature type="DNA-binding region" description="HMG box" evidence="3">
    <location>
        <begin position="131"/>
        <end position="197"/>
    </location>
</feature>
<keyword evidence="2 3" id="KW-0539">Nucleus</keyword>
<dbReference type="SMART" id="SM00454">
    <property type="entry name" value="SAM"/>
    <property type="match status" value="1"/>
</dbReference>
<dbReference type="Pfam" id="PF00505">
    <property type="entry name" value="HMG_box"/>
    <property type="match status" value="1"/>
</dbReference>
<feature type="region of interest" description="Disordered" evidence="4">
    <location>
        <begin position="214"/>
        <end position="418"/>
    </location>
</feature>
<evidence type="ECO:0000256" key="2">
    <source>
        <dbReference type="ARBA" id="ARBA00023242"/>
    </source>
</evidence>
<feature type="region of interest" description="Disordered" evidence="4">
    <location>
        <begin position="469"/>
        <end position="488"/>
    </location>
</feature>
<dbReference type="InterPro" id="IPR001660">
    <property type="entry name" value="SAM"/>
</dbReference>
<dbReference type="RefSeq" id="XP_033658248.1">
    <property type="nucleotide sequence ID" value="XM_033800494.1"/>
</dbReference>